<proteinExistence type="predicted"/>
<evidence type="ECO:0000313" key="1">
    <source>
        <dbReference type="Ensembl" id="ENSCINP00000036450.1"/>
    </source>
</evidence>
<dbReference type="AlphaFoldDB" id="H2Y3G5"/>
<keyword evidence="2" id="KW-1185">Reference proteome</keyword>
<reference evidence="1" key="3">
    <citation type="submission" date="2025-08" db="UniProtKB">
        <authorList>
            <consortium name="Ensembl"/>
        </authorList>
    </citation>
    <scope>IDENTIFICATION</scope>
</reference>
<dbReference type="HOGENOM" id="CLU_2830466_0_0_1"/>
<dbReference type="InParanoid" id="H2Y3G5"/>
<dbReference type="Proteomes" id="UP000008144">
    <property type="component" value="Chromosome 2"/>
</dbReference>
<name>H2Y3G5_CIOIN</name>
<evidence type="ECO:0000313" key="2">
    <source>
        <dbReference type="Proteomes" id="UP000008144"/>
    </source>
</evidence>
<reference evidence="2" key="1">
    <citation type="journal article" date="2002" name="Science">
        <title>The draft genome of Ciona intestinalis: insights into chordate and vertebrate origins.</title>
        <authorList>
            <person name="Dehal P."/>
            <person name="Satou Y."/>
            <person name="Campbell R.K."/>
            <person name="Chapman J."/>
            <person name="Degnan B."/>
            <person name="De Tomaso A."/>
            <person name="Davidson B."/>
            <person name="Di Gregorio A."/>
            <person name="Gelpke M."/>
            <person name="Goodstein D.M."/>
            <person name="Harafuji N."/>
            <person name="Hastings K.E."/>
            <person name="Ho I."/>
            <person name="Hotta K."/>
            <person name="Huang W."/>
            <person name="Kawashima T."/>
            <person name="Lemaire P."/>
            <person name="Martinez D."/>
            <person name="Meinertzhagen I.A."/>
            <person name="Necula S."/>
            <person name="Nonaka M."/>
            <person name="Putnam N."/>
            <person name="Rash S."/>
            <person name="Saiga H."/>
            <person name="Satake M."/>
            <person name="Terry A."/>
            <person name="Yamada L."/>
            <person name="Wang H.G."/>
            <person name="Awazu S."/>
            <person name="Azumi K."/>
            <person name="Boore J."/>
            <person name="Branno M."/>
            <person name="Chin-Bow S."/>
            <person name="DeSantis R."/>
            <person name="Doyle S."/>
            <person name="Francino P."/>
            <person name="Keys D.N."/>
            <person name="Haga S."/>
            <person name="Hayashi H."/>
            <person name="Hino K."/>
            <person name="Imai K.S."/>
            <person name="Inaba K."/>
            <person name="Kano S."/>
            <person name="Kobayashi K."/>
            <person name="Kobayashi M."/>
            <person name="Lee B.I."/>
            <person name="Makabe K.W."/>
            <person name="Manohar C."/>
            <person name="Matassi G."/>
            <person name="Medina M."/>
            <person name="Mochizuki Y."/>
            <person name="Mount S."/>
            <person name="Morishita T."/>
            <person name="Miura S."/>
            <person name="Nakayama A."/>
            <person name="Nishizaka S."/>
            <person name="Nomoto H."/>
            <person name="Ohta F."/>
            <person name="Oishi K."/>
            <person name="Rigoutsos I."/>
            <person name="Sano M."/>
            <person name="Sasaki A."/>
            <person name="Sasakura Y."/>
            <person name="Shoguchi E."/>
            <person name="Shin-i T."/>
            <person name="Spagnuolo A."/>
            <person name="Stainier D."/>
            <person name="Suzuki M.M."/>
            <person name="Tassy O."/>
            <person name="Takatori N."/>
            <person name="Tokuoka M."/>
            <person name="Yagi K."/>
            <person name="Yoshizaki F."/>
            <person name="Wada S."/>
            <person name="Zhang C."/>
            <person name="Hyatt P.D."/>
            <person name="Larimer F."/>
            <person name="Detter C."/>
            <person name="Doggett N."/>
            <person name="Glavina T."/>
            <person name="Hawkins T."/>
            <person name="Richardson P."/>
            <person name="Lucas S."/>
            <person name="Kohara Y."/>
            <person name="Levine M."/>
            <person name="Satoh N."/>
            <person name="Rokhsar D.S."/>
        </authorList>
    </citation>
    <scope>NUCLEOTIDE SEQUENCE [LARGE SCALE GENOMIC DNA]</scope>
</reference>
<dbReference type="Ensembl" id="ENSCINT00000034184.1">
    <property type="protein sequence ID" value="ENSCINP00000036450.1"/>
    <property type="gene ID" value="ENSCING00000020080.1"/>
</dbReference>
<dbReference type="EMBL" id="EAAA01001555">
    <property type="status" value="NOT_ANNOTATED_CDS"/>
    <property type="molecule type" value="Genomic_DNA"/>
</dbReference>
<reference evidence="1" key="2">
    <citation type="journal article" date="2008" name="Genome Biol.">
        <title>Improved genome assembly and evidence-based global gene model set for the chordate Ciona intestinalis: new insight into intron and operon populations.</title>
        <authorList>
            <person name="Satou Y."/>
            <person name="Mineta K."/>
            <person name="Ogasawara M."/>
            <person name="Sasakura Y."/>
            <person name="Shoguchi E."/>
            <person name="Ueno K."/>
            <person name="Yamada L."/>
            <person name="Matsumoto J."/>
            <person name="Wasserscheid J."/>
            <person name="Dewar K."/>
            <person name="Wiley G.B."/>
            <person name="Macmil S.L."/>
            <person name="Roe B.A."/>
            <person name="Zeller R.W."/>
            <person name="Hastings K.E."/>
            <person name="Lemaire P."/>
            <person name="Lindquist E."/>
            <person name="Endo T."/>
            <person name="Hotta K."/>
            <person name="Inaba K."/>
        </authorList>
    </citation>
    <scope>NUCLEOTIDE SEQUENCE [LARGE SCALE GENOMIC DNA]</scope>
    <source>
        <strain evidence="1">wild type</strain>
    </source>
</reference>
<organism evidence="1 2">
    <name type="scientific">Ciona intestinalis</name>
    <name type="common">Transparent sea squirt</name>
    <name type="synonym">Ascidia intestinalis</name>
    <dbReference type="NCBI Taxonomy" id="7719"/>
    <lineage>
        <taxon>Eukaryota</taxon>
        <taxon>Metazoa</taxon>
        <taxon>Chordata</taxon>
        <taxon>Tunicata</taxon>
        <taxon>Ascidiacea</taxon>
        <taxon>Phlebobranchia</taxon>
        <taxon>Cionidae</taxon>
        <taxon>Ciona</taxon>
    </lineage>
</organism>
<reference evidence="1" key="4">
    <citation type="submission" date="2025-09" db="UniProtKB">
        <authorList>
            <consortium name="Ensembl"/>
        </authorList>
    </citation>
    <scope>IDENTIFICATION</scope>
</reference>
<protein>
    <submittedName>
        <fullName evidence="1">Uncharacterized protein</fullName>
    </submittedName>
</protein>
<sequence length="66" mass="7228">MSNTGVPSTISKPEKFRVSPFIESNLASVSPIGFGRCGLLVENTPVFKPFMRGGFTFALTPFLEFK</sequence>
<accession>H2Y3G5</accession>